<sequence>MEYPLLFLDLETTGHDPVRRIGDHLVPWHEIIDIGALFVDEKDLSIVGKFSEKVTPEHPERCLPNLVNHYPERAARGEWDEAISLDAAIGQLFDFVRSYAAGTAAIPGGQNWFFDWNFLSVAFAWCGVSENTWKKHIHYTRFDTRSMAIQELLRPGEGYDPDAFSLRNGRLLERLGIPPEPEVHEGLNGALKSFEIYKKLRELRALRDS</sequence>
<dbReference type="Gene3D" id="3.30.420.10">
    <property type="entry name" value="Ribonuclease H-like superfamily/Ribonuclease H"/>
    <property type="match status" value="1"/>
</dbReference>
<dbReference type="InterPro" id="IPR012337">
    <property type="entry name" value="RNaseH-like_sf"/>
</dbReference>
<dbReference type="InterPro" id="IPR013520">
    <property type="entry name" value="Ribonucl_H"/>
</dbReference>
<protein>
    <recommendedName>
        <fullName evidence="1">Exonuclease domain-containing protein</fullName>
    </recommendedName>
</protein>
<gene>
    <name evidence="2" type="ORF">A2945_03615</name>
</gene>
<dbReference type="EMBL" id="MHLA01000001">
    <property type="protein sequence ID" value="OGZ00405.1"/>
    <property type="molecule type" value="Genomic_DNA"/>
</dbReference>
<comment type="caution">
    <text evidence="2">The sequence shown here is derived from an EMBL/GenBank/DDBJ whole genome shotgun (WGS) entry which is preliminary data.</text>
</comment>
<organism evidence="2 3">
    <name type="scientific">Candidatus Liptonbacteria bacterium RIFCSPLOWO2_01_FULL_52_25</name>
    <dbReference type="NCBI Taxonomy" id="1798650"/>
    <lineage>
        <taxon>Bacteria</taxon>
        <taxon>Candidatus Liptoniibacteriota</taxon>
    </lineage>
</organism>
<dbReference type="SMART" id="SM00479">
    <property type="entry name" value="EXOIII"/>
    <property type="match status" value="1"/>
</dbReference>
<dbReference type="GO" id="GO:0003676">
    <property type="term" value="F:nucleic acid binding"/>
    <property type="evidence" value="ECO:0007669"/>
    <property type="project" value="InterPro"/>
</dbReference>
<dbReference type="Proteomes" id="UP000178880">
    <property type="component" value="Unassembled WGS sequence"/>
</dbReference>
<dbReference type="SUPFAM" id="SSF53098">
    <property type="entry name" value="Ribonuclease H-like"/>
    <property type="match status" value="1"/>
</dbReference>
<dbReference type="GO" id="GO:0004527">
    <property type="term" value="F:exonuclease activity"/>
    <property type="evidence" value="ECO:0007669"/>
    <property type="project" value="UniProtKB-ARBA"/>
</dbReference>
<reference evidence="2 3" key="1">
    <citation type="journal article" date="2016" name="Nat. Commun.">
        <title>Thousands of microbial genomes shed light on interconnected biogeochemical processes in an aquifer system.</title>
        <authorList>
            <person name="Anantharaman K."/>
            <person name="Brown C.T."/>
            <person name="Hug L.A."/>
            <person name="Sharon I."/>
            <person name="Castelle C.J."/>
            <person name="Probst A.J."/>
            <person name="Thomas B.C."/>
            <person name="Singh A."/>
            <person name="Wilkins M.J."/>
            <person name="Karaoz U."/>
            <person name="Brodie E.L."/>
            <person name="Williams K.H."/>
            <person name="Hubbard S.S."/>
            <person name="Banfield J.F."/>
        </authorList>
    </citation>
    <scope>NUCLEOTIDE SEQUENCE [LARGE SCALE GENOMIC DNA]</scope>
</reference>
<evidence type="ECO:0000313" key="3">
    <source>
        <dbReference type="Proteomes" id="UP000178880"/>
    </source>
</evidence>
<dbReference type="STRING" id="1798650.A2945_03615"/>
<accession>A0A1G2CG89</accession>
<dbReference type="AlphaFoldDB" id="A0A1G2CG89"/>
<proteinExistence type="predicted"/>
<evidence type="ECO:0000259" key="1">
    <source>
        <dbReference type="SMART" id="SM00479"/>
    </source>
</evidence>
<name>A0A1G2CG89_9BACT</name>
<evidence type="ECO:0000313" key="2">
    <source>
        <dbReference type="EMBL" id="OGZ00405.1"/>
    </source>
</evidence>
<dbReference type="InterPro" id="IPR036397">
    <property type="entry name" value="RNaseH_sf"/>
</dbReference>
<feature type="domain" description="Exonuclease" evidence="1">
    <location>
        <begin position="4"/>
        <end position="206"/>
    </location>
</feature>